<protein>
    <submittedName>
        <fullName evidence="2">Uncharacterized protein</fullName>
    </submittedName>
</protein>
<reference evidence="2 3" key="1">
    <citation type="submission" date="2017-11" db="EMBL/GenBank/DDBJ databases">
        <title>De-novo sequencing of pomegranate (Punica granatum L.) genome.</title>
        <authorList>
            <person name="Akparov Z."/>
            <person name="Amiraslanov A."/>
            <person name="Hajiyeva S."/>
            <person name="Abbasov M."/>
            <person name="Kaur K."/>
            <person name="Hamwieh A."/>
            <person name="Solovyev V."/>
            <person name="Salamov A."/>
            <person name="Braich B."/>
            <person name="Kosarev P."/>
            <person name="Mahmoud A."/>
            <person name="Hajiyev E."/>
            <person name="Babayeva S."/>
            <person name="Izzatullayeva V."/>
            <person name="Mammadov A."/>
            <person name="Mammadov A."/>
            <person name="Sharifova S."/>
            <person name="Ojaghi J."/>
            <person name="Eynullazada K."/>
            <person name="Bayramov B."/>
            <person name="Abdulazimova A."/>
            <person name="Shahmuradov I."/>
        </authorList>
    </citation>
    <scope>NUCLEOTIDE SEQUENCE [LARGE SCALE GENOMIC DNA]</scope>
    <source>
        <strain evidence="3">cv. AG2017</strain>
        <tissue evidence="2">Leaf</tissue>
    </source>
</reference>
<dbReference type="EMBL" id="PGOL01001043">
    <property type="protein sequence ID" value="PKI61374.1"/>
    <property type="molecule type" value="Genomic_DNA"/>
</dbReference>
<feature type="region of interest" description="Disordered" evidence="1">
    <location>
        <begin position="125"/>
        <end position="165"/>
    </location>
</feature>
<sequence>MALFIIGSPERQKTNKRHPKTSLYTPKDHQDQGTGFRMFFGTHHDLPSGVAKLCAPEFHLVGACMRAPMQRGLVVSTFPKTRDGRTNSEFGSYITCKPIFHMPFRYSSLLGLPFIIYLPREGHADPERAEKTIVPPGSGLRKVRTPRPEPPQIGHGLESRRTSIP</sequence>
<keyword evidence="3" id="KW-1185">Reference proteome</keyword>
<proteinExistence type="predicted"/>
<accession>A0A2I0JYE7</accession>
<evidence type="ECO:0000313" key="3">
    <source>
        <dbReference type="Proteomes" id="UP000233551"/>
    </source>
</evidence>
<name>A0A2I0JYE7_PUNGR</name>
<comment type="caution">
    <text evidence="2">The sequence shown here is derived from an EMBL/GenBank/DDBJ whole genome shotgun (WGS) entry which is preliminary data.</text>
</comment>
<feature type="region of interest" description="Disordered" evidence="1">
    <location>
        <begin position="1"/>
        <end position="27"/>
    </location>
</feature>
<dbReference type="AlphaFoldDB" id="A0A2I0JYE7"/>
<evidence type="ECO:0000256" key="1">
    <source>
        <dbReference type="SAM" id="MobiDB-lite"/>
    </source>
</evidence>
<organism evidence="2 3">
    <name type="scientific">Punica granatum</name>
    <name type="common">Pomegranate</name>
    <dbReference type="NCBI Taxonomy" id="22663"/>
    <lineage>
        <taxon>Eukaryota</taxon>
        <taxon>Viridiplantae</taxon>
        <taxon>Streptophyta</taxon>
        <taxon>Embryophyta</taxon>
        <taxon>Tracheophyta</taxon>
        <taxon>Spermatophyta</taxon>
        <taxon>Magnoliopsida</taxon>
        <taxon>eudicotyledons</taxon>
        <taxon>Gunneridae</taxon>
        <taxon>Pentapetalae</taxon>
        <taxon>rosids</taxon>
        <taxon>malvids</taxon>
        <taxon>Myrtales</taxon>
        <taxon>Lythraceae</taxon>
        <taxon>Punica</taxon>
    </lineage>
</organism>
<gene>
    <name evidence="2" type="ORF">CRG98_018222</name>
</gene>
<evidence type="ECO:0000313" key="2">
    <source>
        <dbReference type="EMBL" id="PKI61374.1"/>
    </source>
</evidence>
<dbReference type="Proteomes" id="UP000233551">
    <property type="component" value="Unassembled WGS sequence"/>
</dbReference>